<evidence type="ECO:0000256" key="1">
    <source>
        <dbReference type="ARBA" id="ARBA00009013"/>
    </source>
</evidence>
<dbReference type="InterPro" id="IPR002645">
    <property type="entry name" value="STAS_dom"/>
</dbReference>
<dbReference type="Proteomes" id="UP001223520">
    <property type="component" value="Chromosome"/>
</dbReference>
<dbReference type="SUPFAM" id="SSF52091">
    <property type="entry name" value="SpoIIaa-like"/>
    <property type="match status" value="1"/>
</dbReference>
<name>A0AAJ6NTP5_9CYAN</name>
<gene>
    <name evidence="4" type="ORF">QI031_02585</name>
</gene>
<dbReference type="KEGG" id="hbq:QI031_02585"/>
<dbReference type="Pfam" id="PF01740">
    <property type="entry name" value="STAS"/>
    <property type="match status" value="1"/>
</dbReference>
<evidence type="ECO:0000256" key="2">
    <source>
        <dbReference type="RuleBase" id="RU003749"/>
    </source>
</evidence>
<dbReference type="EMBL" id="CP124543">
    <property type="protein sequence ID" value="WGV26417.1"/>
    <property type="molecule type" value="Genomic_DNA"/>
</dbReference>
<dbReference type="InterPro" id="IPR036513">
    <property type="entry name" value="STAS_dom_sf"/>
</dbReference>
<keyword evidence="5" id="KW-1185">Reference proteome</keyword>
<dbReference type="PROSITE" id="PS50801">
    <property type="entry name" value="STAS"/>
    <property type="match status" value="1"/>
</dbReference>
<dbReference type="AlphaFoldDB" id="A0AAJ6NTP5"/>
<protein>
    <recommendedName>
        <fullName evidence="2">Anti-sigma factor antagonist</fullName>
    </recommendedName>
</protein>
<feature type="domain" description="STAS" evidence="3">
    <location>
        <begin position="1"/>
        <end position="100"/>
    </location>
</feature>
<dbReference type="InterPro" id="IPR003658">
    <property type="entry name" value="Anti-sigma_ant"/>
</dbReference>
<proteinExistence type="inferred from homology"/>
<dbReference type="RefSeq" id="WP_281483668.1">
    <property type="nucleotide sequence ID" value="NZ_CP124543.1"/>
</dbReference>
<evidence type="ECO:0000313" key="5">
    <source>
        <dbReference type="Proteomes" id="UP001223520"/>
    </source>
</evidence>
<dbReference type="PANTHER" id="PTHR33495:SF2">
    <property type="entry name" value="ANTI-SIGMA FACTOR ANTAGONIST TM_1081-RELATED"/>
    <property type="match status" value="1"/>
</dbReference>
<evidence type="ECO:0000259" key="3">
    <source>
        <dbReference type="PROSITE" id="PS50801"/>
    </source>
</evidence>
<sequence length="100" mass="10667">MQAVLECPKTTVIRPQGILNAANALELEKDLTTALTQDNTSILLVDLAAVESLDSAGLMALVSALKLAQSLGRSLQLDSVSPSVRMIFELTQLDGIFEII</sequence>
<organism evidence="4 5">
    <name type="scientific">Halotia branconii CENA392</name>
    <dbReference type="NCBI Taxonomy" id="1539056"/>
    <lineage>
        <taxon>Bacteria</taxon>
        <taxon>Bacillati</taxon>
        <taxon>Cyanobacteriota</taxon>
        <taxon>Cyanophyceae</taxon>
        <taxon>Nostocales</taxon>
        <taxon>Nodulariaceae</taxon>
        <taxon>Halotia</taxon>
    </lineage>
</organism>
<dbReference type="CDD" id="cd07043">
    <property type="entry name" value="STAS_anti-anti-sigma_factors"/>
    <property type="match status" value="1"/>
</dbReference>
<dbReference type="GO" id="GO:0043856">
    <property type="term" value="F:anti-sigma factor antagonist activity"/>
    <property type="evidence" value="ECO:0007669"/>
    <property type="project" value="InterPro"/>
</dbReference>
<evidence type="ECO:0000313" key="4">
    <source>
        <dbReference type="EMBL" id="WGV26417.1"/>
    </source>
</evidence>
<accession>A0AAJ6NTP5</accession>
<dbReference type="Gene3D" id="3.30.750.24">
    <property type="entry name" value="STAS domain"/>
    <property type="match status" value="1"/>
</dbReference>
<dbReference type="NCBIfam" id="TIGR00377">
    <property type="entry name" value="ant_ant_sig"/>
    <property type="match status" value="1"/>
</dbReference>
<comment type="similarity">
    <text evidence="1 2">Belongs to the anti-sigma-factor antagonist family.</text>
</comment>
<reference evidence="4 5" key="1">
    <citation type="journal article" date="2023" name="Limnol Oceanogr Lett">
        <title>Environmental adaptations by the intertidal Antarctic cyanobacterium Halotia branconii CENA392 as revealed using long-read genome sequencing.</title>
        <authorList>
            <person name="Dextro R.B."/>
            <person name="Delbaje E."/>
            <person name="Freitas P.N.N."/>
            <person name="Geraldes V."/>
            <person name="Pinto E."/>
            <person name="Long P.F."/>
            <person name="Fiore M.F."/>
        </authorList>
    </citation>
    <scope>NUCLEOTIDE SEQUENCE [LARGE SCALE GENOMIC DNA]</scope>
    <source>
        <strain evidence="4 5">CENA392</strain>
    </source>
</reference>
<dbReference type="PANTHER" id="PTHR33495">
    <property type="entry name" value="ANTI-SIGMA FACTOR ANTAGONIST TM_1081-RELATED-RELATED"/>
    <property type="match status" value="1"/>
</dbReference>